<organism evidence="2 3">
    <name type="scientific">Salinicola endophyticus</name>
    <dbReference type="NCBI Taxonomy" id="1949083"/>
    <lineage>
        <taxon>Bacteria</taxon>
        <taxon>Pseudomonadati</taxon>
        <taxon>Pseudomonadota</taxon>
        <taxon>Gammaproteobacteria</taxon>
        <taxon>Oceanospirillales</taxon>
        <taxon>Halomonadaceae</taxon>
        <taxon>Salinicola</taxon>
    </lineage>
</organism>
<dbReference type="Pfam" id="PF07332">
    <property type="entry name" value="Phage_holin_3_6"/>
    <property type="match status" value="1"/>
</dbReference>
<feature type="transmembrane region" description="Helical" evidence="1">
    <location>
        <begin position="45"/>
        <end position="72"/>
    </location>
</feature>
<sequence length="127" mass="14076">MMAGPAENVIGAARRLIANLIDTGETRLRLAVVEWEAERERLLTLLLLAGAGLIMLSFAIGMLLLLIVVMYWDENRLQAIAICAGALFVIAAGLILAARRVARRRKLMAATLRHLEHDRDALRPDHE</sequence>
<dbReference type="EMBL" id="CP035631">
    <property type="protein sequence ID" value="WFF43280.1"/>
    <property type="molecule type" value="Genomic_DNA"/>
</dbReference>
<accession>A0ABY8FKF4</accession>
<evidence type="ECO:0000313" key="3">
    <source>
        <dbReference type="Proteomes" id="UP001321526"/>
    </source>
</evidence>
<keyword evidence="1" id="KW-0812">Transmembrane</keyword>
<dbReference type="InterPro" id="IPR009937">
    <property type="entry name" value="Phage_holin_3_6"/>
</dbReference>
<feature type="transmembrane region" description="Helical" evidence="1">
    <location>
        <begin position="78"/>
        <end position="98"/>
    </location>
</feature>
<dbReference type="Proteomes" id="UP001321526">
    <property type="component" value="Chromosome"/>
</dbReference>
<protein>
    <recommendedName>
        <fullName evidence="4">Phage holin family protein</fullName>
    </recommendedName>
</protein>
<name>A0ABY8FKF4_9GAMM</name>
<keyword evidence="3" id="KW-1185">Reference proteome</keyword>
<evidence type="ECO:0000313" key="2">
    <source>
        <dbReference type="EMBL" id="WFF43280.1"/>
    </source>
</evidence>
<gene>
    <name evidence="2" type="ORF">EVC62_18290</name>
</gene>
<evidence type="ECO:0000256" key="1">
    <source>
        <dbReference type="SAM" id="Phobius"/>
    </source>
</evidence>
<proteinExistence type="predicted"/>
<keyword evidence="1" id="KW-0472">Membrane</keyword>
<keyword evidence="1" id="KW-1133">Transmembrane helix</keyword>
<evidence type="ECO:0008006" key="4">
    <source>
        <dbReference type="Google" id="ProtNLM"/>
    </source>
</evidence>
<reference evidence="2 3" key="1">
    <citation type="submission" date="2019-01" db="EMBL/GenBank/DDBJ databases">
        <title>Genome sequence of Salinicola endophyticus REST5.</title>
        <authorList>
            <person name="Nascimento F.X."/>
        </authorList>
    </citation>
    <scope>NUCLEOTIDE SEQUENCE [LARGE SCALE GENOMIC DNA]</scope>
    <source>
        <strain evidence="2 3">REST5</strain>
    </source>
</reference>